<dbReference type="SUPFAM" id="SSF48013">
    <property type="entry name" value="NusB-like"/>
    <property type="match status" value="1"/>
</dbReference>
<dbReference type="Gene3D" id="1.10.940.10">
    <property type="entry name" value="NusB-like"/>
    <property type="match status" value="1"/>
</dbReference>
<dbReference type="Pfam" id="PF01029">
    <property type="entry name" value="NusB"/>
    <property type="match status" value="1"/>
</dbReference>
<dbReference type="STRING" id="1128398.Curi_c13830"/>
<keyword evidence="2 6" id="KW-0889">Transcription antitermination</keyword>
<dbReference type="GO" id="GO:0003723">
    <property type="term" value="F:RNA binding"/>
    <property type="evidence" value="ECO:0007669"/>
    <property type="project" value="UniProtKB-UniRule"/>
</dbReference>
<keyword evidence="3 6" id="KW-0694">RNA-binding</keyword>
<reference evidence="8 9" key="1">
    <citation type="journal article" date="2012" name="PLoS ONE">
        <title>The purine-utilizing bacterium Clostridium acidurici 9a: a genome-guided metabolic reconsideration.</title>
        <authorList>
            <person name="Hartwich K."/>
            <person name="Poehlein A."/>
            <person name="Daniel R."/>
        </authorList>
    </citation>
    <scope>NUCLEOTIDE SEQUENCE [LARGE SCALE GENOMIC DNA]</scope>
    <source>
        <strain evidence="9">ATCC 7906 / DSM 604 / BCRC 14475 / CIP 104303 / KCTC 5404 / NCIMB 10678 / 9a</strain>
    </source>
</reference>
<evidence type="ECO:0000256" key="6">
    <source>
        <dbReference type="HAMAP-Rule" id="MF_00073"/>
    </source>
</evidence>
<dbReference type="InterPro" id="IPR006027">
    <property type="entry name" value="NusB_RsmB_TIM44"/>
</dbReference>
<keyword evidence="9" id="KW-1185">Reference proteome</keyword>
<comment type="function">
    <text evidence="6">Involved in transcription antitermination. Required for transcription of ribosomal RNA (rRNA) genes. Binds specifically to the boxA antiterminator sequence of the ribosomal RNA (rrn) operons.</text>
</comment>
<dbReference type="OrthoDB" id="9811381at2"/>
<dbReference type="Proteomes" id="UP000006094">
    <property type="component" value="Chromosome"/>
</dbReference>
<dbReference type="EMBL" id="CP003326">
    <property type="protein sequence ID" value="AFS78393.1"/>
    <property type="molecule type" value="Genomic_DNA"/>
</dbReference>
<evidence type="ECO:0000313" key="9">
    <source>
        <dbReference type="Proteomes" id="UP000006094"/>
    </source>
</evidence>
<dbReference type="AlphaFoldDB" id="K0AX89"/>
<dbReference type="PATRIC" id="fig|1128398.3.peg.1406"/>
<dbReference type="InterPro" id="IPR011605">
    <property type="entry name" value="NusB_fam"/>
</dbReference>
<dbReference type="InterPro" id="IPR035926">
    <property type="entry name" value="NusB-like_sf"/>
</dbReference>
<evidence type="ECO:0000313" key="8">
    <source>
        <dbReference type="EMBL" id="AFS78393.1"/>
    </source>
</evidence>
<dbReference type="HAMAP" id="MF_00073">
    <property type="entry name" value="NusB"/>
    <property type="match status" value="1"/>
</dbReference>
<sequence length="137" mass="15950">MGRKIARESAMKLLYQMEVNDDFSQDAMNIFYENNKLRSDERLYVDEVVKGVISNIEKIDEVIEQNSQGWKIKRIAKVDLSILRISIFEIMFKSEIPYQVSINEAINISKEYSTNDSSKFINGLLGAFSNNWIRDNK</sequence>
<evidence type="ECO:0000256" key="4">
    <source>
        <dbReference type="ARBA" id="ARBA00023015"/>
    </source>
</evidence>
<protein>
    <recommendedName>
        <fullName evidence="6">Transcription antitermination protein NusB</fullName>
    </recommendedName>
    <alternativeName>
        <fullName evidence="6">Antitermination factor NusB</fullName>
    </alternativeName>
</protein>
<evidence type="ECO:0000256" key="3">
    <source>
        <dbReference type="ARBA" id="ARBA00022884"/>
    </source>
</evidence>
<dbReference type="HOGENOM" id="CLU_087843_3_1_9"/>
<dbReference type="eggNOG" id="COG0781">
    <property type="taxonomic scope" value="Bacteria"/>
</dbReference>
<evidence type="ECO:0000256" key="1">
    <source>
        <dbReference type="ARBA" id="ARBA00005952"/>
    </source>
</evidence>
<name>K0AX89_GOTA9</name>
<comment type="similarity">
    <text evidence="1 6">Belongs to the NusB family.</text>
</comment>
<dbReference type="GO" id="GO:0005829">
    <property type="term" value="C:cytosol"/>
    <property type="evidence" value="ECO:0007669"/>
    <property type="project" value="TreeGrafter"/>
</dbReference>
<evidence type="ECO:0000256" key="5">
    <source>
        <dbReference type="ARBA" id="ARBA00023163"/>
    </source>
</evidence>
<dbReference type="GO" id="GO:0006353">
    <property type="term" value="P:DNA-templated transcription termination"/>
    <property type="evidence" value="ECO:0007669"/>
    <property type="project" value="UniProtKB-UniRule"/>
</dbReference>
<keyword evidence="5 6" id="KW-0804">Transcription</keyword>
<keyword evidence="4 6" id="KW-0805">Transcription regulation</keyword>
<dbReference type="PANTHER" id="PTHR11078">
    <property type="entry name" value="N UTILIZATION SUBSTANCE PROTEIN B-RELATED"/>
    <property type="match status" value="1"/>
</dbReference>
<proteinExistence type="inferred from homology"/>
<organism evidence="8 9">
    <name type="scientific">Gottschalkia acidurici (strain ATCC 7906 / DSM 604 / BCRC 14475 / CIP 104303 / KCTC 5404 / NCIMB 10678 / 9a)</name>
    <name type="common">Clostridium acidurici</name>
    <dbReference type="NCBI Taxonomy" id="1128398"/>
    <lineage>
        <taxon>Bacteria</taxon>
        <taxon>Bacillati</taxon>
        <taxon>Bacillota</taxon>
        <taxon>Tissierellia</taxon>
        <taxon>Tissierellales</taxon>
        <taxon>Gottschalkiaceae</taxon>
        <taxon>Gottschalkia</taxon>
    </lineage>
</organism>
<accession>K0AX89</accession>
<dbReference type="KEGG" id="cad:Curi_c13830"/>
<dbReference type="GO" id="GO:0031564">
    <property type="term" value="P:transcription antitermination"/>
    <property type="evidence" value="ECO:0007669"/>
    <property type="project" value="UniProtKB-KW"/>
</dbReference>
<feature type="domain" description="NusB/RsmB/TIM44" evidence="7">
    <location>
        <begin position="5"/>
        <end position="128"/>
    </location>
</feature>
<dbReference type="PANTHER" id="PTHR11078:SF3">
    <property type="entry name" value="ANTITERMINATION NUSB DOMAIN-CONTAINING PROTEIN"/>
    <property type="match status" value="1"/>
</dbReference>
<dbReference type="NCBIfam" id="TIGR01951">
    <property type="entry name" value="nusB"/>
    <property type="match status" value="1"/>
</dbReference>
<evidence type="ECO:0000259" key="7">
    <source>
        <dbReference type="Pfam" id="PF01029"/>
    </source>
</evidence>
<evidence type="ECO:0000256" key="2">
    <source>
        <dbReference type="ARBA" id="ARBA00022814"/>
    </source>
</evidence>
<dbReference type="RefSeq" id="WP_014967530.1">
    <property type="nucleotide sequence ID" value="NC_018664.1"/>
</dbReference>
<gene>
    <name evidence="6 8" type="primary">nusB</name>
    <name evidence="8" type="ordered locus">Curi_c13830</name>
</gene>